<dbReference type="GO" id="GO:0031177">
    <property type="term" value="F:phosphopantetheine binding"/>
    <property type="evidence" value="ECO:0007669"/>
    <property type="project" value="InterPro"/>
</dbReference>
<organism evidence="5 6">
    <name type="scientific">Ralstonia solanacearum (strain UW551)</name>
    <dbReference type="NCBI Taxonomy" id="342110"/>
    <lineage>
        <taxon>Bacteria</taxon>
        <taxon>Pseudomonadati</taxon>
        <taxon>Pseudomonadota</taxon>
        <taxon>Betaproteobacteria</taxon>
        <taxon>Burkholderiales</taxon>
        <taxon>Burkholderiaceae</taxon>
        <taxon>Ralstonia</taxon>
        <taxon>Ralstonia solanacearum species complex</taxon>
    </lineage>
</organism>
<dbReference type="GO" id="GO:0016788">
    <property type="term" value="F:hydrolase activity, acting on ester bonds"/>
    <property type="evidence" value="ECO:0007669"/>
    <property type="project" value="UniProtKB-ARBA"/>
</dbReference>
<dbReference type="GO" id="GO:0005737">
    <property type="term" value="C:cytoplasm"/>
    <property type="evidence" value="ECO:0007669"/>
    <property type="project" value="TreeGrafter"/>
</dbReference>
<dbReference type="SUPFAM" id="SSF52777">
    <property type="entry name" value="CoA-dependent acyltransferases"/>
    <property type="match status" value="2"/>
</dbReference>
<dbReference type="InterPro" id="IPR020806">
    <property type="entry name" value="PKS_PP-bd"/>
</dbReference>
<dbReference type="PANTHER" id="PTHR45527:SF1">
    <property type="entry name" value="FATTY ACID SYNTHASE"/>
    <property type="match status" value="1"/>
</dbReference>
<dbReference type="PANTHER" id="PTHR45527">
    <property type="entry name" value="NONRIBOSOMAL PEPTIDE SYNTHETASE"/>
    <property type="match status" value="1"/>
</dbReference>
<dbReference type="SUPFAM" id="SSF47336">
    <property type="entry name" value="ACP-like"/>
    <property type="match status" value="1"/>
</dbReference>
<dbReference type="NCBIfam" id="TIGR01686">
    <property type="entry name" value="FkbH"/>
    <property type="match status" value="1"/>
</dbReference>
<evidence type="ECO:0000313" key="5">
    <source>
        <dbReference type="EMBL" id="EAP73072.1"/>
    </source>
</evidence>
<accession>A0AB33VE73</accession>
<dbReference type="Proteomes" id="UP000005933">
    <property type="component" value="Unassembled WGS sequence"/>
</dbReference>
<evidence type="ECO:0000313" key="6">
    <source>
        <dbReference type="Proteomes" id="UP000005933"/>
    </source>
</evidence>
<dbReference type="EMBL" id="AAKL01000019">
    <property type="protein sequence ID" value="EAP73072.1"/>
    <property type="molecule type" value="Genomic_DNA"/>
</dbReference>
<dbReference type="InterPro" id="IPR036412">
    <property type="entry name" value="HAD-like_sf"/>
</dbReference>
<dbReference type="Gene3D" id="3.40.50.1110">
    <property type="entry name" value="SGNH hydrolase"/>
    <property type="match status" value="1"/>
</dbReference>
<dbReference type="InterPro" id="IPR036514">
    <property type="entry name" value="SGNH_hydro_sf"/>
</dbReference>
<dbReference type="SMART" id="SM00823">
    <property type="entry name" value="PKS_PP"/>
    <property type="match status" value="1"/>
</dbReference>
<dbReference type="Gene3D" id="1.10.1200.10">
    <property type="entry name" value="ACP-like"/>
    <property type="match status" value="1"/>
</dbReference>
<sequence length="1188" mass="131344">MHCSRPEPDVSDTIDLESVRQLGGQEKRALLAQLLKRKQRSLALSLTQERIWQLDQIRPGTPVYNFQSAVELRGPLDTGLLNAALRRVVARHETLRTAYGAADGEPRLTVVPIVAPDLTVTDVGHLQGAALDAHLLQVSRAAAQGAFSLAEPPLFRIDLLRVAPDAHVIILTMHHIVSDVLSLDLFFADWGREYGALVNGKASPLAPLTLTYQDHVARERAEAGSPAAEAARAYWRTHLHEPTAIEWNSDFPRPPTTSNGASTLHFAIPAETVASTEALARAERCTPFMVLLAVFYILQYAISRQRDQMVASPSAGRSHGDLAPLIGMFSSPVPMRVDVEESAGFRSFLASVRSSVLGAAEHEHIPFSEMVELAQASGPLQAPLVRSMFSFVSRTQTIDFNGMPSRRIPTDRGISDFDLFLTLYRDDRLWRGLFEYNTELFASDTADGWARAYMAILEAVTRDAALPVAELAARVPVPRRLQMGVAATFVTEPLGDYLPMWEQVLRWPARISFAPYNQVFQSLFDTSGILYDRGNAINVLLLRPEDWVRAATDAEVRSTQMRRAADDLVALIRDKVGQMPCPLHVYLCEPTPDAADMDEIRHVESALEAGLSGLPGVIVSRNDGLRQRYAVGTMFDADTDRIGHIPYTRDWFAAMSAELMRHASHRLRAPCKVLALDCDNTLWKGVCGEDGALGVSVAEPYAALQRFARRQAEAGMLLCLVSKNHVDDALAVFDTHPDMLLHRDAIVAHRINWLPKSENLRSLARELNLGLDSFIFIDDNPVECAEVQANCPEVLTLCLPEDPGAFPAFLDHVWAFDRSDASKEDRKRAQTYLQNRDRAELRAQSSSFEDFLAQLDLVVDIGPPEAADLDRLAQLSQRTNQFNNASVRHDGMSLRRALDNGLQALAVRVRDRFGDYGLVGSVLYRRHSGLPIPTLRVESFLMSCRTLGRGVEHRMLSTLGEIAQREGMRQVDITYRSLPRNKPFRNFLEILGGTLNAGPDETVLALSVEQASQARHLPPAIETQATDDAAPSGTASSLIQSQRAAGLATIAMSLRDAQSILRKADRQGPRPVHRRSEAAPARNDTEQAIADIWEAVLKTTQVSRHDNFFDIGGNSLLLVRVNSLLNKRLAHNVSITALFQFPTIASLAEHIGGSGHEAHHLDASRQRAQRARQQLQGHARRMAGVRGR</sequence>
<keyword evidence="1" id="KW-0596">Phosphopantetheine</keyword>
<evidence type="ECO:0000259" key="4">
    <source>
        <dbReference type="PROSITE" id="PS50075"/>
    </source>
</evidence>
<dbReference type="Pfam" id="PF00668">
    <property type="entry name" value="Condensation"/>
    <property type="match status" value="1"/>
</dbReference>
<dbReference type="InterPro" id="IPR023213">
    <property type="entry name" value="CAT-like_dom_sf"/>
</dbReference>
<name>A0AB33VE73_RALSU</name>
<dbReference type="PROSITE" id="PS50075">
    <property type="entry name" value="CARRIER"/>
    <property type="match status" value="1"/>
</dbReference>
<evidence type="ECO:0000256" key="2">
    <source>
        <dbReference type="ARBA" id="ARBA00022553"/>
    </source>
</evidence>
<dbReference type="CDD" id="cd19531">
    <property type="entry name" value="LCL_NRPS-like"/>
    <property type="match status" value="1"/>
</dbReference>
<gene>
    <name evidence="5" type="ORF">RRSL_02862</name>
</gene>
<feature type="compositionally biased region" description="Basic residues" evidence="3">
    <location>
        <begin position="1178"/>
        <end position="1188"/>
    </location>
</feature>
<dbReference type="NCBIfam" id="TIGR01681">
    <property type="entry name" value="HAD-SF-IIIC"/>
    <property type="match status" value="1"/>
</dbReference>
<dbReference type="InterPro" id="IPR010037">
    <property type="entry name" value="FkbH_domain"/>
</dbReference>
<dbReference type="InterPro" id="IPR023214">
    <property type="entry name" value="HAD_sf"/>
</dbReference>
<dbReference type="Pfam" id="PF00550">
    <property type="entry name" value="PP-binding"/>
    <property type="match status" value="1"/>
</dbReference>
<evidence type="ECO:0000256" key="3">
    <source>
        <dbReference type="SAM" id="MobiDB-lite"/>
    </source>
</evidence>
<feature type="region of interest" description="Disordered" evidence="3">
    <location>
        <begin position="1064"/>
        <end position="1085"/>
    </location>
</feature>
<dbReference type="GO" id="GO:0044550">
    <property type="term" value="P:secondary metabolite biosynthetic process"/>
    <property type="evidence" value="ECO:0007669"/>
    <property type="project" value="TreeGrafter"/>
</dbReference>
<protein>
    <recommendedName>
        <fullName evidence="4">Carrier domain-containing protein</fullName>
    </recommendedName>
</protein>
<dbReference type="InterPro" id="IPR010033">
    <property type="entry name" value="HAD_SF_ppase_IIIC"/>
</dbReference>
<reference evidence="5 6" key="1">
    <citation type="journal article" date="2006" name="Mol. Plant Microbe Interact.">
        <title>Identification of open reading frames unique to a select agent: Ralstonia solanacearum race 3 biovar 2.</title>
        <authorList>
            <person name="Gabriel D.W."/>
            <person name="Allen C."/>
            <person name="Schell M."/>
            <person name="Denny T.P."/>
            <person name="Greenberg J.T."/>
            <person name="Duan Y.P."/>
            <person name="Flores-Cruz Z."/>
            <person name="Huang Q."/>
            <person name="Clifford J.M."/>
            <person name="Presting G."/>
            <person name="Gonzalez E.T."/>
            <person name="Reddy J."/>
            <person name="Elphinstone J."/>
            <person name="Swanson J."/>
            <person name="Yao J."/>
            <person name="Mulholland V."/>
            <person name="Liu L."/>
            <person name="Farmerie W."/>
            <person name="Patnaikuni M."/>
            <person name="Balogh B."/>
            <person name="Norman D."/>
            <person name="Alvarez A."/>
            <person name="Castillo J.A."/>
            <person name="Jones J."/>
            <person name="Saddler G."/>
            <person name="Walunas T."/>
            <person name="Zhukov A."/>
            <person name="Mikhailova N."/>
        </authorList>
    </citation>
    <scope>NUCLEOTIDE SEQUENCE [LARGE SCALE GENOMIC DNA]</scope>
    <source>
        <strain evidence="5 6">UW551</strain>
    </source>
</reference>
<proteinExistence type="predicted"/>
<comment type="caution">
    <text evidence="5">The sequence shown here is derived from an EMBL/GenBank/DDBJ whole genome shotgun (WGS) entry which is preliminary data.</text>
</comment>
<dbReference type="InterPro" id="IPR009081">
    <property type="entry name" value="PP-bd_ACP"/>
</dbReference>
<dbReference type="GO" id="GO:0043041">
    <property type="term" value="P:amino acid activation for nonribosomal peptide biosynthetic process"/>
    <property type="evidence" value="ECO:0007669"/>
    <property type="project" value="TreeGrafter"/>
</dbReference>
<dbReference type="Gene3D" id="3.40.50.1000">
    <property type="entry name" value="HAD superfamily/HAD-like"/>
    <property type="match status" value="1"/>
</dbReference>
<dbReference type="InterPro" id="IPR036736">
    <property type="entry name" value="ACP-like_sf"/>
</dbReference>
<dbReference type="SUPFAM" id="SSF56784">
    <property type="entry name" value="HAD-like"/>
    <property type="match status" value="1"/>
</dbReference>
<keyword evidence="2" id="KW-0597">Phosphoprotein</keyword>
<evidence type="ECO:0000256" key="1">
    <source>
        <dbReference type="ARBA" id="ARBA00022450"/>
    </source>
</evidence>
<dbReference type="Gene3D" id="3.30.559.30">
    <property type="entry name" value="Nonribosomal peptide synthetase, condensation domain"/>
    <property type="match status" value="1"/>
</dbReference>
<dbReference type="InterPro" id="IPR001242">
    <property type="entry name" value="Condensation_dom"/>
</dbReference>
<feature type="region of interest" description="Disordered" evidence="3">
    <location>
        <begin position="1155"/>
        <end position="1188"/>
    </location>
</feature>
<dbReference type="AlphaFoldDB" id="A0AB33VE73"/>
<feature type="domain" description="Carrier" evidence="4">
    <location>
        <begin position="1080"/>
        <end position="1155"/>
    </location>
</feature>
<dbReference type="Gene3D" id="3.30.559.10">
    <property type="entry name" value="Chloramphenicol acetyltransferase-like domain"/>
    <property type="match status" value="1"/>
</dbReference>
<feature type="compositionally biased region" description="Basic and acidic residues" evidence="3">
    <location>
        <begin position="1156"/>
        <end position="1165"/>
    </location>
</feature>